<sequence length="112" mass="12845">MQWLNLVFDLPNLVSVHFHDSYLSLHSVSESLLFMIRKVFTLKNQSLQTLLTDCVLSFSEQSHISFIVSNSPRSSFFSLLILLYHTLSRQHLGCAVDLSQHVQQVTLHDMPS</sequence>
<keyword evidence="2" id="KW-1185">Reference proteome</keyword>
<reference evidence="1 2" key="1">
    <citation type="journal article" date="2022" name="bioRxiv">
        <title>Genomics of Preaxostyla Flagellates Illuminates Evolutionary Transitions and the Path Towards Mitochondrial Loss.</title>
        <authorList>
            <person name="Novak L.V.F."/>
            <person name="Treitli S.C."/>
            <person name="Pyrih J."/>
            <person name="Halakuc P."/>
            <person name="Pipaliya S.V."/>
            <person name="Vacek V."/>
            <person name="Brzon O."/>
            <person name="Soukal P."/>
            <person name="Eme L."/>
            <person name="Dacks J.B."/>
            <person name="Karnkowska A."/>
            <person name="Elias M."/>
            <person name="Hampl V."/>
        </authorList>
    </citation>
    <scope>NUCLEOTIDE SEQUENCE [LARGE SCALE GENOMIC DNA]</scope>
    <source>
        <strain evidence="1">NAU3</strain>
        <tissue evidence="1">Gut</tissue>
    </source>
</reference>
<evidence type="ECO:0000313" key="2">
    <source>
        <dbReference type="Proteomes" id="UP001281761"/>
    </source>
</evidence>
<dbReference type="EMBL" id="JARBJD010000227">
    <property type="protein sequence ID" value="KAK2946489.1"/>
    <property type="molecule type" value="Genomic_DNA"/>
</dbReference>
<proteinExistence type="predicted"/>
<dbReference type="Proteomes" id="UP001281761">
    <property type="component" value="Unassembled WGS sequence"/>
</dbReference>
<organism evidence="1 2">
    <name type="scientific">Blattamonas nauphoetae</name>
    <dbReference type="NCBI Taxonomy" id="2049346"/>
    <lineage>
        <taxon>Eukaryota</taxon>
        <taxon>Metamonada</taxon>
        <taxon>Preaxostyla</taxon>
        <taxon>Oxymonadida</taxon>
        <taxon>Blattamonas</taxon>
    </lineage>
</organism>
<protein>
    <submittedName>
        <fullName evidence="1">Uncharacterized protein</fullName>
    </submittedName>
</protein>
<evidence type="ECO:0000313" key="1">
    <source>
        <dbReference type="EMBL" id="KAK2946489.1"/>
    </source>
</evidence>
<accession>A0ABQ9X3Z8</accession>
<comment type="caution">
    <text evidence="1">The sequence shown here is derived from an EMBL/GenBank/DDBJ whole genome shotgun (WGS) entry which is preliminary data.</text>
</comment>
<gene>
    <name evidence="1" type="ORF">BLNAU_18594</name>
</gene>
<name>A0ABQ9X3Z8_9EUKA</name>